<sequence>MLARGLVGRLAADVTRTPTHDLAQLARLVQRVSLSHNASSQALPRWSSYALPCGAHLVRRSYATAVSKVSRTKSTGTQTADPPVKRAYKKRTASTTTPEPGKAATPRKSTGRPKKTAAPKKKPGPKKTKVKPKAKPKPKKRVPTERGQERAVLKKEADRIRELKAKALQEPKQQPYTAWNQLASEFIKQNPGSLTEKTKSAAEKYRNLTPEEREHYNRLANEAKAANEAAYKAWVESHTPEQIRQANAARLQLNKLVRKSNGKPVLAHKYNRIRDHRQVKHPVSAYMRFNAERHASGDLKGLAIAEASRLVRDEWNALSESEKQKYVDLGHQDQERYRREYKEVYGEEPHSYTSSSTTTTSPEP</sequence>
<comment type="caution">
    <text evidence="5">The sequence shown here is derived from an EMBL/GenBank/DDBJ whole genome shotgun (WGS) entry which is preliminary data.</text>
</comment>
<dbReference type="Proteomes" id="UP001172684">
    <property type="component" value="Unassembled WGS sequence"/>
</dbReference>
<name>A0ABQ9P3V7_9PEZI</name>
<dbReference type="PANTHER" id="PTHR48112:SF22">
    <property type="entry name" value="MITOCHONDRIAL TRANSCRIPTION FACTOR A, ISOFORM B"/>
    <property type="match status" value="1"/>
</dbReference>
<keyword evidence="6" id="KW-1185">Reference proteome</keyword>
<evidence type="ECO:0000313" key="6">
    <source>
        <dbReference type="Proteomes" id="UP001172684"/>
    </source>
</evidence>
<evidence type="ECO:0000259" key="4">
    <source>
        <dbReference type="PROSITE" id="PS50118"/>
    </source>
</evidence>
<feature type="compositionally biased region" description="Low complexity" evidence="3">
    <location>
        <begin position="351"/>
        <end position="364"/>
    </location>
</feature>
<feature type="domain" description="HMG box" evidence="4">
    <location>
        <begin position="279"/>
        <end position="345"/>
    </location>
</feature>
<organism evidence="5 6">
    <name type="scientific">Coniosporium apollinis</name>
    <dbReference type="NCBI Taxonomy" id="61459"/>
    <lineage>
        <taxon>Eukaryota</taxon>
        <taxon>Fungi</taxon>
        <taxon>Dikarya</taxon>
        <taxon>Ascomycota</taxon>
        <taxon>Pezizomycotina</taxon>
        <taxon>Dothideomycetes</taxon>
        <taxon>Dothideomycetes incertae sedis</taxon>
        <taxon>Coniosporium</taxon>
    </lineage>
</organism>
<evidence type="ECO:0000256" key="3">
    <source>
        <dbReference type="SAM" id="MobiDB-lite"/>
    </source>
</evidence>
<reference evidence="5" key="1">
    <citation type="submission" date="2022-10" db="EMBL/GenBank/DDBJ databases">
        <title>Culturing micro-colonial fungi from biological soil crusts in the Mojave desert and describing Neophaeococcomyces mojavensis, and introducing the new genera and species Taxawa tesnikishii.</title>
        <authorList>
            <person name="Kurbessoian T."/>
            <person name="Stajich J.E."/>
        </authorList>
    </citation>
    <scope>NUCLEOTIDE SEQUENCE</scope>
    <source>
        <strain evidence="5">TK_1</strain>
    </source>
</reference>
<dbReference type="EMBL" id="JAPDRL010000012">
    <property type="protein sequence ID" value="KAJ9667538.1"/>
    <property type="molecule type" value="Genomic_DNA"/>
</dbReference>
<dbReference type="SUPFAM" id="SSF47095">
    <property type="entry name" value="HMG-box"/>
    <property type="match status" value="2"/>
</dbReference>
<gene>
    <name evidence="5" type="ORF">H2201_002407</name>
</gene>
<feature type="compositionally biased region" description="Basic and acidic residues" evidence="3">
    <location>
        <begin position="142"/>
        <end position="155"/>
    </location>
</feature>
<dbReference type="Gene3D" id="1.10.30.10">
    <property type="entry name" value="High mobility group box domain"/>
    <property type="match status" value="2"/>
</dbReference>
<dbReference type="Pfam" id="PF00505">
    <property type="entry name" value="HMG_box"/>
    <property type="match status" value="1"/>
</dbReference>
<feature type="compositionally biased region" description="Basic residues" evidence="3">
    <location>
        <begin position="109"/>
        <end position="141"/>
    </location>
</feature>
<feature type="region of interest" description="Disordered" evidence="3">
    <location>
        <begin position="321"/>
        <end position="364"/>
    </location>
</feature>
<feature type="DNA-binding region" description="HMG box" evidence="2">
    <location>
        <begin position="279"/>
        <end position="345"/>
    </location>
</feature>
<evidence type="ECO:0000313" key="5">
    <source>
        <dbReference type="EMBL" id="KAJ9667538.1"/>
    </source>
</evidence>
<dbReference type="SMART" id="SM00398">
    <property type="entry name" value="HMG"/>
    <property type="match status" value="2"/>
</dbReference>
<dbReference type="InterPro" id="IPR036910">
    <property type="entry name" value="HMG_box_dom_sf"/>
</dbReference>
<accession>A0ABQ9P3V7</accession>
<dbReference type="PROSITE" id="PS50118">
    <property type="entry name" value="HMG_BOX_2"/>
    <property type="match status" value="1"/>
</dbReference>
<evidence type="ECO:0000256" key="2">
    <source>
        <dbReference type="PROSITE-ProRule" id="PRU00267"/>
    </source>
</evidence>
<evidence type="ECO:0000256" key="1">
    <source>
        <dbReference type="ARBA" id="ARBA00023125"/>
    </source>
</evidence>
<protein>
    <recommendedName>
        <fullName evidence="4">HMG box domain-containing protein</fullName>
    </recommendedName>
</protein>
<keyword evidence="1 2" id="KW-0238">DNA-binding</keyword>
<dbReference type="PANTHER" id="PTHR48112">
    <property type="entry name" value="HIGH MOBILITY GROUP PROTEIN DSP1"/>
    <property type="match status" value="1"/>
</dbReference>
<proteinExistence type="predicted"/>
<dbReference type="InterPro" id="IPR050342">
    <property type="entry name" value="HMGB"/>
</dbReference>
<dbReference type="InterPro" id="IPR009071">
    <property type="entry name" value="HMG_box_dom"/>
</dbReference>
<keyword evidence="2" id="KW-0539">Nucleus</keyword>
<feature type="compositionally biased region" description="Basic and acidic residues" evidence="3">
    <location>
        <begin position="321"/>
        <end position="350"/>
    </location>
</feature>
<feature type="region of interest" description="Disordered" evidence="3">
    <location>
        <begin position="66"/>
        <end position="155"/>
    </location>
</feature>
<feature type="compositionally biased region" description="Polar residues" evidence="3">
    <location>
        <begin position="67"/>
        <end position="80"/>
    </location>
</feature>
<dbReference type="CDD" id="cd00084">
    <property type="entry name" value="HMG-box_SF"/>
    <property type="match status" value="1"/>
</dbReference>